<protein>
    <submittedName>
        <fullName evidence="1">Uncharacterized protein</fullName>
    </submittedName>
</protein>
<sequence>MKTRSERSTIVAASTILRLRPSTGNGVVDCDLAVLDDRIDAIRRFEFGGVEFGASSAWSGNCSIGQVGAIEEMQFVSRVARLDPAAATYGPASTSSASP</sequence>
<proteinExistence type="predicted"/>
<keyword evidence="2" id="KW-1185">Reference proteome</keyword>
<dbReference type="EMBL" id="RBZW01000032">
    <property type="protein sequence ID" value="THE64539.1"/>
    <property type="molecule type" value="Genomic_DNA"/>
</dbReference>
<comment type="caution">
    <text evidence="1">The sequence shown here is derived from an EMBL/GenBank/DDBJ whole genome shotgun (WGS) entry which is preliminary data.</text>
</comment>
<accession>A0A4S3TK90</accession>
<evidence type="ECO:0000313" key="2">
    <source>
        <dbReference type="Proteomes" id="UP000318864"/>
    </source>
</evidence>
<name>A0A4S3TK90_9EURY</name>
<organism evidence="1 2">
    <name type="scientific">Salinadaptatus halalkaliphilus</name>
    <dbReference type="NCBI Taxonomy" id="2419781"/>
    <lineage>
        <taxon>Archaea</taxon>
        <taxon>Methanobacteriati</taxon>
        <taxon>Methanobacteriota</taxon>
        <taxon>Stenosarchaea group</taxon>
        <taxon>Halobacteria</taxon>
        <taxon>Halobacteriales</taxon>
        <taxon>Natrialbaceae</taxon>
        <taxon>Salinadaptatus</taxon>
    </lineage>
</organism>
<evidence type="ECO:0000313" key="1">
    <source>
        <dbReference type="EMBL" id="THE64539.1"/>
    </source>
</evidence>
<dbReference type="Proteomes" id="UP000318864">
    <property type="component" value="Unassembled WGS sequence"/>
</dbReference>
<gene>
    <name evidence="1" type="ORF">D8Y22_12945</name>
</gene>
<reference evidence="1 2" key="1">
    <citation type="submission" date="2018-10" db="EMBL/GenBank/DDBJ databases">
        <title>Natronolimnobius sp. XQ-INN 246 isolated from Inner Mongolia Autonomous Region of China.</title>
        <authorList>
            <person name="Xue Q."/>
        </authorList>
    </citation>
    <scope>NUCLEOTIDE SEQUENCE [LARGE SCALE GENOMIC DNA]</scope>
    <source>
        <strain evidence="1 2">XQ-INN 246</strain>
    </source>
</reference>
<dbReference type="AlphaFoldDB" id="A0A4S3TK90"/>